<evidence type="ECO:0000313" key="2">
    <source>
        <dbReference type="EMBL" id="GBE63047.1"/>
    </source>
</evidence>
<feature type="compositionally biased region" description="Polar residues" evidence="1">
    <location>
        <begin position="11"/>
        <end position="26"/>
    </location>
</feature>
<proteinExistence type="predicted"/>
<comment type="caution">
    <text evidence="2">The sequence shown here is derived from an EMBL/GenBank/DDBJ whole genome shotgun (WGS) entry which is preliminary data.</text>
</comment>
<sequence>MMRVTADQGPNKASQAAVTDRVTSNVRCRDKASLTSNPGCELPLFGVPRHAGPTARPWLPRSGPLSRRRCRQARRGSPPQPPPRPTWTQRQRSLMPTQMVQLTAEVMKSQQHEALYACAADKITHGDSADNKINHGDSADNKITHGDSADNKINHGDSADNKITHGDSADGTRRVVTINLYNIISYHIAFVLLVHVPSTNAAFRQAQSASKPLAFFSRRLLLPSPSAAGSVALTGASRPSLLLLDAADAEGLPSSLLAGTSPLGAAVTTLGAVVTLRALGVLSTLILLPGCSALSAAAFSKPLDVVEGMSTVGSAVAIFSVASLSVGYCSPAASRTSVEASPSTPGTAVSALLALASPAPGEMASSADPAGGVVAPRDSSLLPESPPARLISRSATWLIISRL</sequence>
<dbReference type="EMBL" id="BDSA01000013">
    <property type="protein sequence ID" value="GBE63047.1"/>
    <property type="molecule type" value="Genomic_DNA"/>
</dbReference>
<gene>
    <name evidence="2" type="ORF">BOVATA_045400</name>
</gene>
<organism evidence="2 3">
    <name type="scientific">Babesia ovata</name>
    <dbReference type="NCBI Taxonomy" id="189622"/>
    <lineage>
        <taxon>Eukaryota</taxon>
        <taxon>Sar</taxon>
        <taxon>Alveolata</taxon>
        <taxon>Apicomplexa</taxon>
        <taxon>Aconoidasida</taxon>
        <taxon>Piroplasmida</taxon>
        <taxon>Babesiidae</taxon>
        <taxon>Babesia</taxon>
    </lineage>
</organism>
<feature type="region of interest" description="Disordered" evidence="1">
    <location>
        <begin position="132"/>
        <end position="169"/>
    </location>
</feature>
<accession>A0A2H6KJ79</accession>
<dbReference type="Proteomes" id="UP000236319">
    <property type="component" value="Unassembled WGS sequence"/>
</dbReference>
<name>A0A2H6KJ79_9APIC</name>
<protein>
    <submittedName>
        <fullName evidence="2">Serine incorporator 3-like protein, putative</fullName>
    </submittedName>
</protein>
<dbReference type="AlphaFoldDB" id="A0A2H6KJ79"/>
<dbReference type="GeneID" id="39876817"/>
<evidence type="ECO:0000313" key="3">
    <source>
        <dbReference type="Proteomes" id="UP000236319"/>
    </source>
</evidence>
<evidence type="ECO:0000256" key="1">
    <source>
        <dbReference type="SAM" id="MobiDB-lite"/>
    </source>
</evidence>
<keyword evidence="3" id="KW-1185">Reference proteome</keyword>
<feature type="region of interest" description="Disordered" evidence="1">
    <location>
        <begin position="1"/>
        <end position="93"/>
    </location>
</feature>
<feature type="region of interest" description="Disordered" evidence="1">
    <location>
        <begin position="360"/>
        <end position="385"/>
    </location>
</feature>
<dbReference type="RefSeq" id="XP_028869290.1">
    <property type="nucleotide sequence ID" value="XM_029013457.1"/>
</dbReference>
<reference evidence="2 3" key="1">
    <citation type="journal article" date="2017" name="BMC Genomics">
        <title>Whole-genome assembly of Babesia ovata and comparative genomics between closely related pathogens.</title>
        <authorList>
            <person name="Yamagishi J."/>
            <person name="Asada M."/>
            <person name="Hakimi H."/>
            <person name="Tanaka T.Q."/>
            <person name="Sugimoto C."/>
            <person name="Kawazu S."/>
        </authorList>
    </citation>
    <scope>NUCLEOTIDE SEQUENCE [LARGE SCALE GENOMIC DNA]</scope>
    <source>
        <strain evidence="2 3">Miyake</strain>
    </source>
</reference>
<dbReference type="VEuPathDB" id="PiroplasmaDB:BOVATA_045400"/>